<dbReference type="EMBL" id="OW152815">
    <property type="protein sequence ID" value="CAH2063723.1"/>
    <property type="molecule type" value="Genomic_DNA"/>
</dbReference>
<feature type="non-terminal residue" evidence="2">
    <location>
        <position position="130"/>
    </location>
</feature>
<reference evidence="2" key="1">
    <citation type="submission" date="2022-03" db="EMBL/GenBank/DDBJ databases">
        <authorList>
            <person name="Martin H S."/>
        </authorList>
    </citation>
    <scope>NUCLEOTIDE SEQUENCE</scope>
</reference>
<gene>
    <name evidence="2" type="ORF">IPOD504_LOCUS12644</name>
</gene>
<dbReference type="Proteomes" id="UP000837857">
    <property type="component" value="Chromosome 3"/>
</dbReference>
<proteinExistence type="predicted"/>
<evidence type="ECO:0000313" key="2">
    <source>
        <dbReference type="EMBL" id="CAH2063723.1"/>
    </source>
</evidence>
<feature type="region of interest" description="Disordered" evidence="1">
    <location>
        <begin position="1"/>
        <end position="76"/>
    </location>
</feature>
<name>A0ABN8IU90_9NEOP</name>
<organism evidence="2 3">
    <name type="scientific">Iphiclides podalirius</name>
    <name type="common">scarce swallowtail</name>
    <dbReference type="NCBI Taxonomy" id="110791"/>
    <lineage>
        <taxon>Eukaryota</taxon>
        <taxon>Metazoa</taxon>
        <taxon>Ecdysozoa</taxon>
        <taxon>Arthropoda</taxon>
        <taxon>Hexapoda</taxon>
        <taxon>Insecta</taxon>
        <taxon>Pterygota</taxon>
        <taxon>Neoptera</taxon>
        <taxon>Endopterygota</taxon>
        <taxon>Lepidoptera</taxon>
        <taxon>Glossata</taxon>
        <taxon>Ditrysia</taxon>
        <taxon>Papilionoidea</taxon>
        <taxon>Papilionidae</taxon>
        <taxon>Papilioninae</taxon>
        <taxon>Iphiclides</taxon>
    </lineage>
</organism>
<accession>A0ABN8IU90</accession>
<evidence type="ECO:0000313" key="3">
    <source>
        <dbReference type="Proteomes" id="UP000837857"/>
    </source>
</evidence>
<feature type="compositionally biased region" description="Basic and acidic residues" evidence="1">
    <location>
        <begin position="46"/>
        <end position="72"/>
    </location>
</feature>
<evidence type="ECO:0000256" key="1">
    <source>
        <dbReference type="SAM" id="MobiDB-lite"/>
    </source>
</evidence>
<protein>
    <submittedName>
        <fullName evidence="2">Uncharacterized protein</fullName>
    </submittedName>
</protein>
<keyword evidence="3" id="KW-1185">Reference proteome</keyword>
<sequence>MPPATSASDAPSVPIPTTETETTAINRPPRPRQTHHSPPPPSGEGRTIRFRDNIRAEPIVRREHHPSEHQRTSEAITTDNITEVVRLLIRVANEAINSIISATTASLATWSAISRTLTSLLAGHLGEQRG</sequence>